<dbReference type="Proteomes" id="UP001079535">
    <property type="component" value="Unassembled WGS sequence"/>
</dbReference>
<organism evidence="1 2">
    <name type="scientific">Mediterraneibacter gnavus</name>
    <name type="common">Ruminococcus gnavus</name>
    <dbReference type="NCBI Taxonomy" id="33038"/>
    <lineage>
        <taxon>Bacteria</taxon>
        <taxon>Bacillati</taxon>
        <taxon>Bacillota</taxon>
        <taxon>Clostridia</taxon>
        <taxon>Lachnospirales</taxon>
        <taxon>Lachnospiraceae</taxon>
        <taxon>Mediterraneibacter</taxon>
    </lineage>
</organism>
<dbReference type="Pfam" id="PF09693">
    <property type="entry name" value="Phage_XkdX"/>
    <property type="match status" value="1"/>
</dbReference>
<dbReference type="RefSeq" id="WP_268803499.1">
    <property type="nucleotide sequence ID" value="NZ_JAPRAY010000009.1"/>
</dbReference>
<dbReference type="InterPro" id="IPR010022">
    <property type="entry name" value="XkdX"/>
</dbReference>
<dbReference type="EMBL" id="JAPRAY010000009">
    <property type="protein sequence ID" value="MCZ0667429.1"/>
    <property type="molecule type" value="Genomic_DNA"/>
</dbReference>
<name>A0A9Q4HUI2_MEDGN</name>
<gene>
    <name evidence="1" type="ORF">OZZ17_07715</name>
</gene>
<dbReference type="AlphaFoldDB" id="A0A9Q4HUI2"/>
<reference evidence="1" key="1">
    <citation type="submission" date="2022-11" db="EMBL/GenBank/DDBJ databases">
        <title>Temperate bacteriophages infecting mucin-degrading bacterium Ruminococcus gnavus from the human gut.</title>
        <authorList>
            <person name="Buttimer C."/>
        </authorList>
    </citation>
    <scope>NUCLEOTIDE SEQUENCE</scope>
    <source>
        <strain evidence="1">CCUG 49994</strain>
    </source>
</reference>
<evidence type="ECO:0000313" key="1">
    <source>
        <dbReference type="EMBL" id="MCZ0667429.1"/>
    </source>
</evidence>
<sequence length="49" mass="5744">MYEKLKNQYEQGFVTKDTLKTWVKINALKRGRGITKAQYKEITGETYTA</sequence>
<evidence type="ECO:0000313" key="2">
    <source>
        <dbReference type="Proteomes" id="UP001079535"/>
    </source>
</evidence>
<accession>A0A9Q4HUI2</accession>
<protein>
    <submittedName>
        <fullName evidence="1">XkdX family protein</fullName>
    </submittedName>
</protein>
<comment type="caution">
    <text evidence="1">The sequence shown here is derived from an EMBL/GenBank/DDBJ whole genome shotgun (WGS) entry which is preliminary data.</text>
</comment>
<proteinExistence type="predicted"/>